<feature type="domain" description="Glucose-1-phosphate adenylyltransferase/Bifunctional protein GlmU-like C-terminal hexapeptide" evidence="4">
    <location>
        <begin position="281"/>
        <end position="349"/>
    </location>
</feature>
<dbReference type="PANTHER" id="PTHR43523:SF6">
    <property type="entry name" value="GLYCOGEN BIOSYNTHESIS PROTEIN GLGD"/>
    <property type="match status" value="1"/>
</dbReference>
<dbReference type="CDD" id="cd04651">
    <property type="entry name" value="LbH_G1P_AT_C"/>
    <property type="match status" value="1"/>
</dbReference>
<dbReference type="InterPro" id="IPR011832">
    <property type="entry name" value="GlgDAde_trans"/>
</dbReference>
<comment type="similarity">
    <text evidence="1">Belongs to the bacterial/plant glucose-1-phosphate adenylyltransferase family.</text>
</comment>
<dbReference type="AlphaFoldDB" id="A0A2A6DY64"/>
<dbReference type="Pfam" id="PF00483">
    <property type="entry name" value="NTP_transferase"/>
    <property type="match status" value="1"/>
</dbReference>
<organism evidence="5 6">
    <name type="scientific">Candidatus Reconcilbacillus cellulovorans</name>
    <dbReference type="NCBI Taxonomy" id="1906605"/>
    <lineage>
        <taxon>Bacteria</taxon>
        <taxon>Bacillati</taxon>
        <taxon>Bacillota</taxon>
        <taxon>Bacilli</taxon>
        <taxon>Bacillales</taxon>
        <taxon>Paenibacillaceae</taxon>
        <taxon>Candidatus Reconcilbacillus</taxon>
    </lineage>
</organism>
<dbReference type="Gene3D" id="3.90.550.10">
    <property type="entry name" value="Spore Coat Polysaccharide Biosynthesis Protein SpsA, Chain A"/>
    <property type="match status" value="1"/>
</dbReference>
<dbReference type="InterPro" id="IPR056818">
    <property type="entry name" value="GlmU/GlgC-like_hexapep"/>
</dbReference>
<dbReference type="Pfam" id="PF24894">
    <property type="entry name" value="Hexapep_GlmU"/>
    <property type="match status" value="1"/>
</dbReference>
<evidence type="ECO:0000256" key="1">
    <source>
        <dbReference type="ARBA" id="ARBA00010443"/>
    </source>
</evidence>
<dbReference type="InterPro" id="IPR011831">
    <property type="entry name" value="ADP-Glc_PPase"/>
</dbReference>
<dbReference type="InterPro" id="IPR005835">
    <property type="entry name" value="NTP_transferase_dom"/>
</dbReference>
<evidence type="ECO:0000256" key="2">
    <source>
        <dbReference type="ARBA" id="ARBA00023056"/>
    </source>
</evidence>
<dbReference type="SUPFAM" id="SSF53448">
    <property type="entry name" value="Nucleotide-diphospho-sugar transferases"/>
    <property type="match status" value="1"/>
</dbReference>
<dbReference type="PANTHER" id="PTHR43523">
    <property type="entry name" value="GLUCOSE-1-PHOSPHATE ADENYLYLTRANSFERASE-RELATED"/>
    <property type="match status" value="1"/>
</dbReference>
<keyword evidence="2" id="KW-0320">Glycogen biosynthesis</keyword>
<evidence type="ECO:0000313" key="6">
    <source>
        <dbReference type="Proteomes" id="UP000243688"/>
    </source>
</evidence>
<evidence type="ECO:0000259" key="3">
    <source>
        <dbReference type="Pfam" id="PF00483"/>
    </source>
</evidence>
<dbReference type="NCBIfam" id="TIGR02092">
    <property type="entry name" value="glgD"/>
    <property type="match status" value="1"/>
</dbReference>
<gene>
    <name evidence="5" type="ORF">BLM47_11245</name>
</gene>
<accession>A0A2A6DY64</accession>
<dbReference type="EMBL" id="MOXJ01000031">
    <property type="protein sequence ID" value="PDO09675.1"/>
    <property type="molecule type" value="Genomic_DNA"/>
</dbReference>
<dbReference type="CDD" id="cd02508">
    <property type="entry name" value="ADP_Glucose_PP"/>
    <property type="match status" value="1"/>
</dbReference>
<dbReference type="SUPFAM" id="SSF51161">
    <property type="entry name" value="Trimeric LpxA-like enzymes"/>
    <property type="match status" value="1"/>
</dbReference>
<dbReference type="GO" id="GO:0008878">
    <property type="term" value="F:glucose-1-phosphate adenylyltransferase activity"/>
    <property type="evidence" value="ECO:0007669"/>
    <property type="project" value="InterPro"/>
</dbReference>
<name>A0A2A6DY64_9BACL</name>
<evidence type="ECO:0000259" key="4">
    <source>
        <dbReference type="Pfam" id="PF24894"/>
    </source>
</evidence>
<keyword evidence="5" id="KW-0548">Nucleotidyltransferase</keyword>
<feature type="domain" description="Nucleotidyl transferase" evidence="3">
    <location>
        <begin position="18"/>
        <end position="218"/>
    </location>
</feature>
<proteinExistence type="inferred from homology"/>
<dbReference type="InterPro" id="IPR011004">
    <property type="entry name" value="Trimer_LpxA-like_sf"/>
</dbReference>
<dbReference type="InterPro" id="IPR029044">
    <property type="entry name" value="Nucleotide-diphossugar_trans"/>
</dbReference>
<dbReference type="GO" id="GO:0005978">
    <property type="term" value="P:glycogen biosynthetic process"/>
    <property type="evidence" value="ECO:0007669"/>
    <property type="project" value="UniProtKB-KW"/>
</dbReference>
<sequence>MSSPLIGVINLIGEPDALGPITSSRCLASVPFGARYRLIDFVLSGMVNSGISKVAVFTDANYRSLLDHLGSGRHWNLHLRESGLFVLPPVSPKSGDLYHFNHHCDFFLRSKEPFVAVTRGHVVCNVDFAAVLAFHEEKNADITIVCTKRRDPRPYTAPAVETDETSRVVSLTVSGGQSDSRLVSMEIYVLRKSLLLELARASQEAGPARLVHDGIAPMVGEWKVYAYRHNGYTGIIDSIEHYFLHNMDLLEPDVWNELFFHPGPIFTKIKDEPPTRFQAGAEVSRSLIANGCVIEGTVENSILFRGVRVHKKAVVRNSIVMQNGEIGESAVVDCAILDKEAKVQQGRHVCGTERRPLIVGKRQII</sequence>
<comment type="caution">
    <text evidence="5">The sequence shown here is derived from an EMBL/GenBank/DDBJ whole genome shotgun (WGS) entry which is preliminary data.</text>
</comment>
<dbReference type="Gene3D" id="2.160.10.10">
    <property type="entry name" value="Hexapeptide repeat proteins"/>
    <property type="match status" value="1"/>
</dbReference>
<reference evidence="5 6" key="1">
    <citation type="submission" date="2016-12" db="EMBL/GenBank/DDBJ databases">
        <title>Candidatus Reconcilibacillus cellulovorans genome.</title>
        <authorList>
            <person name="Kolinko S."/>
            <person name="Wu Y.-W."/>
            <person name="Tachea F."/>
            <person name="Denzel E."/>
            <person name="Hiras J."/>
            <person name="Baecker N."/>
            <person name="Chan L.J."/>
            <person name="Eichorst S.A."/>
            <person name="Frey D."/>
            <person name="Adams P.D."/>
            <person name="Pray T."/>
            <person name="Tanjore D."/>
            <person name="Petzold C.J."/>
            <person name="Gladden J.M."/>
            <person name="Simmons B.A."/>
            <person name="Singer S.W."/>
        </authorList>
    </citation>
    <scope>NUCLEOTIDE SEQUENCE [LARGE SCALE GENOMIC DNA]</scope>
    <source>
        <strain evidence="5">JTherm</strain>
    </source>
</reference>
<protein>
    <submittedName>
        <fullName evidence="5">Glucose-1-phosphate adenylyltransferase subunit GlgD</fullName>
    </submittedName>
</protein>
<keyword evidence="5" id="KW-0808">Transferase</keyword>
<dbReference type="Proteomes" id="UP000243688">
    <property type="component" value="Unassembled WGS sequence"/>
</dbReference>
<evidence type="ECO:0000313" key="5">
    <source>
        <dbReference type="EMBL" id="PDO09675.1"/>
    </source>
</evidence>